<accession>A0ABQ7JIX6</accession>
<comment type="caution">
    <text evidence="3">The sequence shown here is derived from an EMBL/GenBank/DDBJ whole genome shotgun (WGS) entry which is preliminary data.</text>
</comment>
<proteinExistence type="predicted"/>
<organism evidence="3 4">
    <name type="scientific">Linnemannia gamsii</name>
    <dbReference type="NCBI Taxonomy" id="64522"/>
    <lineage>
        <taxon>Eukaryota</taxon>
        <taxon>Fungi</taxon>
        <taxon>Fungi incertae sedis</taxon>
        <taxon>Mucoromycota</taxon>
        <taxon>Mortierellomycotina</taxon>
        <taxon>Mortierellomycetes</taxon>
        <taxon>Mortierellales</taxon>
        <taxon>Mortierellaceae</taxon>
        <taxon>Linnemannia</taxon>
    </lineage>
</organism>
<sequence length="153" mass="16909">MRISWALQVAAVFCLVAVHPAVADSSSSSSDENTIQAPIFDGNRQHIDDPVLYKRAAAPGSFHLEIVEDHVVSNNYARTGGLQFLRRRGDSSDEHERPHNRPGPSRSDKTDVAPSERHLEHEPKRRRPAHLTGPGEKHHPKPTPKPGHGKPGH</sequence>
<reference evidence="3 4" key="1">
    <citation type="journal article" date="2020" name="Fungal Divers.">
        <title>Resolving the Mortierellaceae phylogeny through synthesis of multi-gene phylogenetics and phylogenomics.</title>
        <authorList>
            <person name="Vandepol N."/>
            <person name="Liber J."/>
            <person name="Desiro A."/>
            <person name="Na H."/>
            <person name="Kennedy M."/>
            <person name="Barry K."/>
            <person name="Grigoriev I.V."/>
            <person name="Miller A.N."/>
            <person name="O'Donnell K."/>
            <person name="Stajich J.E."/>
            <person name="Bonito G."/>
        </authorList>
    </citation>
    <scope>NUCLEOTIDE SEQUENCE [LARGE SCALE GENOMIC DNA]</scope>
    <source>
        <strain evidence="3 4">AD045</strain>
    </source>
</reference>
<evidence type="ECO:0000256" key="1">
    <source>
        <dbReference type="SAM" id="MobiDB-lite"/>
    </source>
</evidence>
<feature type="chain" id="PRO_5046501095" description="Secreted protein" evidence="2">
    <location>
        <begin position="24"/>
        <end position="153"/>
    </location>
</feature>
<name>A0ABQ7JIX6_9FUNG</name>
<feature type="signal peptide" evidence="2">
    <location>
        <begin position="1"/>
        <end position="23"/>
    </location>
</feature>
<evidence type="ECO:0000313" key="4">
    <source>
        <dbReference type="Proteomes" id="UP001194696"/>
    </source>
</evidence>
<protein>
    <recommendedName>
        <fullName evidence="5">Secreted protein</fullName>
    </recommendedName>
</protein>
<evidence type="ECO:0008006" key="5">
    <source>
        <dbReference type="Google" id="ProtNLM"/>
    </source>
</evidence>
<dbReference type="EMBL" id="JAAAIM010001826">
    <property type="protein sequence ID" value="KAG0275617.1"/>
    <property type="molecule type" value="Genomic_DNA"/>
</dbReference>
<dbReference type="Proteomes" id="UP001194696">
    <property type="component" value="Unassembled WGS sequence"/>
</dbReference>
<feature type="compositionally biased region" description="Basic and acidic residues" evidence="1">
    <location>
        <begin position="87"/>
        <end position="99"/>
    </location>
</feature>
<feature type="compositionally biased region" description="Basic and acidic residues" evidence="1">
    <location>
        <begin position="106"/>
        <end position="123"/>
    </location>
</feature>
<keyword evidence="4" id="KW-1185">Reference proteome</keyword>
<gene>
    <name evidence="3" type="ORF">BGZ96_003723</name>
</gene>
<evidence type="ECO:0000256" key="2">
    <source>
        <dbReference type="SAM" id="SignalP"/>
    </source>
</evidence>
<keyword evidence="2" id="KW-0732">Signal</keyword>
<feature type="non-terminal residue" evidence="3">
    <location>
        <position position="153"/>
    </location>
</feature>
<evidence type="ECO:0000313" key="3">
    <source>
        <dbReference type="EMBL" id="KAG0275617.1"/>
    </source>
</evidence>
<feature type="compositionally biased region" description="Basic residues" evidence="1">
    <location>
        <begin position="138"/>
        <end position="153"/>
    </location>
</feature>
<feature type="region of interest" description="Disordered" evidence="1">
    <location>
        <begin position="77"/>
        <end position="153"/>
    </location>
</feature>